<dbReference type="PANTHER" id="PTHR12414:SF8">
    <property type="entry name" value="TRANSCRIPTION FACTOR GLIAL CELLS MISSING-RELATED"/>
    <property type="match status" value="1"/>
</dbReference>
<sequence>MRIVLSYRYLSVYSGKGSKNRNLIQHYKNKVMVIDSEDEPAALIIDESFQDNNNENNQPDESRIESEGVESSRQKGVLHQSQFDSKTEPYSPPISKIKSFDTDESSRENRKIPKVPSGTKTKRPISTFEPEKSLKKRRKGEKGEEINSYDPPPGSTWDIEDKFLPEPLRYDKIQEWIDGDTKKIFQEYNIHICDISGGWVVRDVSSENPLLMKKVCMGVLVCSTSCNFTDDSVGYRPAATEKTFKDQIGRCCPNPRCNGNLIHVPCEGYNGTPVIHLWRFYNKRLYFQSMGRHNHARPQISVPSAKVKPIQPKVRIDKLYFVLSAIPSIPPPLQLTAPINLVPAHFPTVQSLGDLNFSVNGQFPSESIFVEVPINLSNKPTYLSQVLAVSEEQLEREKFGERSKEGATNSFEDISNHESDIHSEPLFIESASKQQSDDSRSAPDELPLHPFMIDAVLAVPYKSKLSEKSHLDGL</sequence>
<keyword evidence="1" id="KW-0217">Developmental protein</keyword>
<keyword evidence="3" id="KW-0238">DNA-binding</keyword>
<dbReference type="Pfam" id="PF03615">
    <property type="entry name" value="GCM"/>
    <property type="match status" value="1"/>
</dbReference>
<dbReference type="InterPro" id="IPR043021">
    <property type="entry name" value="GCM_small"/>
</dbReference>
<evidence type="ECO:0000256" key="3">
    <source>
        <dbReference type="ARBA" id="ARBA00023125"/>
    </source>
</evidence>
<dbReference type="GO" id="GO:0005634">
    <property type="term" value="C:nucleus"/>
    <property type="evidence" value="ECO:0007669"/>
    <property type="project" value="TreeGrafter"/>
</dbReference>
<gene>
    <name evidence="8" type="ORF">HDID_LOCUS5139</name>
</gene>
<keyword evidence="5" id="KW-0539">Nucleus</keyword>
<dbReference type="InterPro" id="IPR003902">
    <property type="entry name" value="Tscrpt_reg_GCM"/>
</dbReference>
<feature type="compositionally biased region" description="Basic and acidic residues" evidence="6">
    <location>
        <begin position="98"/>
        <end position="111"/>
    </location>
</feature>
<evidence type="ECO:0000256" key="6">
    <source>
        <dbReference type="SAM" id="MobiDB-lite"/>
    </source>
</evidence>
<dbReference type="PROSITE" id="PS50807">
    <property type="entry name" value="GCM"/>
    <property type="match status" value="1"/>
</dbReference>
<reference evidence="10" key="1">
    <citation type="submission" date="2017-02" db="UniProtKB">
        <authorList>
            <consortium name="WormBaseParasite"/>
        </authorList>
    </citation>
    <scope>IDENTIFICATION</scope>
</reference>
<dbReference type="SUPFAM" id="SSF90073">
    <property type="entry name" value="GCM domain"/>
    <property type="match status" value="1"/>
</dbReference>
<evidence type="ECO:0000256" key="4">
    <source>
        <dbReference type="ARBA" id="ARBA00023163"/>
    </source>
</evidence>
<dbReference type="InterPro" id="IPR036115">
    <property type="entry name" value="GCM_dom_sf"/>
</dbReference>
<evidence type="ECO:0000256" key="5">
    <source>
        <dbReference type="ARBA" id="ARBA00023242"/>
    </source>
</evidence>
<protein>
    <submittedName>
        <fullName evidence="10">GCM domain-containing protein</fullName>
    </submittedName>
</protein>
<feature type="domain" description="GCM" evidence="7">
    <location>
        <begin position="155"/>
        <end position="311"/>
    </location>
</feature>
<keyword evidence="2" id="KW-0805">Transcription regulation</keyword>
<feature type="region of interest" description="Disordered" evidence="6">
    <location>
        <begin position="425"/>
        <end position="446"/>
    </location>
</feature>
<evidence type="ECO:0000313" key="10">
    <source>
        <dbReference type="WBParaSite" id="HDID_0000514101-mRNA-1"/>
    </source>
</evidence>
<evidence type="ECO:0000256" key="1">
    <source>
        <dbReference type="ARBA" id="ARBA00022473"/>
    </source>
</evidence>
<dbReference type="Gene3D" id="3.30.70.3530">
    <property type="entry name" value="GCM motif"/>
    <property type="match status" value="1"/>
</dbReference>
<proteinExistence type="predicted"/>
<dbReference type="OrthoDB" id="6241117at2759"/>
<evidence type="ECO:0000256" key="2">
    <source>
        <dbReference type="ARBA" id="ARBA00023015"/>
    </source>
</evidence>
<dbReference type="GO" id="GO:0000978">
    <property type="term" value="F:RNA polymerase II cis-regulatory region sequence-specific DNA binding"/>
    <property type="evidence" value="ECO:0007669"/>
    <property type="project" value="TreeGrafter"/>
</dbReference>
<keyword evidence="4" id="KW-0804">Transcription</keyword>
<evidence type="ECO:0000313" key="9">
    <source>
        <dbReference type="Proteomes" id="UP000274504"/>
    </source>
</evidence>
<dbReference type="STRING" id="6216.A0A0R3SJM6"/>
<organism evidence="10">
    <name type="scientific">Hymenolepis diminuta</name>
    <name type="common">Rat tapeworm</name>
    <dbReference type="NCBI Taxonomy" id="6216"/>
    <lineage>
        <taxon>Eukaryota</taxon>
        <taxon>Metazoa</taxon>
        <taxon>Spiralia</taxon>
        <taxon>Lophotrochozoa</taxon>
        <taxon>Platyhelminthes</taxon>
        <taxon>Cestoda</taxon>
        <taxon>Eucestoda</taxon>
        <taxon>Cyclophyllidea</taxon>
        <taxon>Hymenolepididae</taxon>
        <taxon>Hymenolepis</taxon>
    </lineage>
</organism>
<feature type="compositionally biased region" description="Basic and acidic residues" evidence="6">
    <location>
        <begin position="60"/>
        <end position="73"/>
    </location>
</feature>
<dbReference type="InterPro" id="IPR039791">
    <property type="entry name" value="GCM"/>
</dbReference>
<feature type="region of interest" description="Disordered" evidence="6">
    <location>
        <begin position="48"/>
        <end position="157"/>
    </location>
</feature>
<dbReference type="WBParaSite" id="HDID_0000514101-mRNA-1">
    <property type="protein sequence ID" value="HDID_0000514101-mRNA-1"/>
    <property type="gene ID" value="HDID_0000514101"/>
</dbReference>
<name>A0A0R3SJM6_HYMDI</name>
<accession>A0A0R3SJM6</accession>
<evidence type="ECO:0000259" key="7">
    <source>
        <dbReference type="PROSITE" id="PS50807"/>
    </source>
</evidence>
<dbReference type="Gene3D" id="2.20.25.670">
    <property type="entry name" value="GCM domain, large subdomain"/>
    <property type="match status" value="1"/>
</dbReference>
<reference evidence="8 9" key="2">
    <citation type="submission" date="2018-11" db="EMBL/GenBank/DDBJ databases">
        <authorList>
            <consortium name="Pathogen Informatics"/>
        </authorList>
    </citation>
    <scope>NUCLEOTIDE SEQUENCE [LARGE SCALE GENOMIC DNA]</scope>
</reference>
<dbReference type="GO" id="GO:0042063">
    <property type="term" value="P:gliogenesis"/>
    <property type="evidence" value="ECO:0007669"/>
    <property type="project" value="TreeGrafter"/>
</dbReference>
<dbReference type="AlphaFoldDB" id="A0A0R3SJM6"/>
<evidence type="ECO:0000313" key="8">
    <source>
        <dbReference type="EMBL" id="VDL57457.1"/>
    </source>
</evidence>
<dbReference type="EMBL" id="UYSG01002395">
    <property type="protein sequence ID" value="VDL57457.1"/>
    <property type="molecule type" value="Genomic_DNA"/>
</dbReference>
<dbReference type="InterPro" id="IPR043020">
    <property type="entry name" value="GCM_large"/>
</dbReference>
<dbReference type="GO" id="GO:0001228">
    <property type="term" value="F:DNA-binding transcription activator activity, RNA polymerase II-specific"/>
    <property type="evidence" value="ECO:0007669"/>
    <property type="project" value="InterPro"/>
</dbReference>
<dbReference type="PANTHER" id="PTHR12414">
    <property type="entry name" value="GLIAL CELLS MISSING RELATED/GLIDE"/>
    <property type="match status" value="1"/>
</dbReference>
<feature type="compositionally biased region" description="Basic and acidic residues" evidence="6">
    <location>
        <begin position="435"/>
        <end position="446"/>
    </location>
</feature>
<dbReference type="Proteomes" id="UP000274504">
    <property type="component" value="Unassembled WGS sequence"/>
</dbReference>